<gene>
    <name evidence="1" type="ordered locus">FsymDg_0112</name>
</gene>
<name>F8B1T7_9ACTN</name>
<proteinExistence type="predicted"/>
<dbReference type="HOGENOM" id="CLU_2787814_0_0_11"/>
<evidence type="ECO:0000313" key="1">
    <source>
        <dbReference type="EMBL" id="AEH07693.1"/>
    </source>
</evidence>
<dbReference type="STRING" id="656024.FsymDg_0112"/>
<accession>F8B1T7</accession>
<dbReference type="KEGG" id="fsy:FsymDg_0112"/>
<dbReference type="AlphaFoldDB" id="F8B1T7"/>
<dbReference type="RefSeq" id="WP_013871690.1">
    <property type="nucleotide sequence ID" value="NC_015656.1"/>
</dbReference>
<reference evidence="1" key="1">
    <citation type="journal article" date="2011" name="J. Bacteriol.">
        <title>Genome sequence of 'Candidatus Frankia datiscae' Dg1, the uncultured microsymbiont from nitrogen-fixing root nodules of the dicot Datisca glomerata.</title>
        <authorList>
            <person name="Persson T."/>
            <person name="Benson D.R."/>
            <person name="Normand P."/>
            <person name="Vanden Heuvel B."/>
            <person name="Pujic P."/>
            <person name="Chertkov O."/>
            <person name="Teshima H."/>
            <person name="Bruce D.C."/>
            <person name="Detter C."/>
            <person name="Tapia R."/>
            <person name="Han S."/>
            <person name="Han J."/>
            <person name="Woyke T."/>
            <person name="Pitluck S."/>
            <person name="Pennacchio L."/>
            <person name="Nolan M."/>
            <person name="Ivanova N."/>
            <person name="Pati A."/>
            <person name="Land M.L."/>
            <person name="Pawlowski K."/>
            <person name="Berry A.M."/>
        </authorList>
    </citation>
    <scope>NUCLEOTIDE SEQUENCE</scope>
    <source>
        <strain evidence="1">Dg1</strain>
    </source>
</reference>
<protein>
    <submittedName>
        <fullName evidence="1">Uncharacterized protein</fullName>
    </submittedName>
</protein>
<dbReference type="Proteomes" id="UP000001549">
    <property type="component" value="Chromosome"/>
</dbReference>
<dbReference type="EMBL" id="CP002801">
    <property type="protein sequence ID" value="AEH07693.1"/>
    <property type="molecule type" value="Genomic_DNA"/>
</dbReference>
<organism evidence="1 2">
    <name type="scientific">Candidatus Protofrankia datiscae</name>
    <dbReference type="NCBI Taxonomy" id="2716812"/>
    <lineage>
        <taxon>Bacteria</taxon>
        <taxon>Bacillati</taxon>
        <taxon>Actinomycetota</taxon>
        <taxon>Actinomycetes</taxon>
        <taxon>Frankiales</taxon>
        <taxon>Frankiaceae</taxon>
        <taxon>Protofrankia</taxon>
    </lineage>
</organism>
<reference evidence="1" key="2">
    <citation type="submission" date="2011-05" db="EMBL/GenBank/DDBJ databases">
        <title>Complete sequence of chromosome of Frankia symbiont of Datisca glomerata.</title>
        <authorList>
            <consortium name="US DOE Joint Genome Institute"/>
            <person name="Lucas S."/>
            <person name="Han J."/>
            <person name="Lapidus A."/>
            <person name="Cheng J.-F."/>
            <person name="Goodwin L."/>
            <person name="Pitluck S."/>
            <person name="Peters L."/>
            <person name="Mikhailova N."/>
            <person name="Chertkov O."/>
            <person name="Teshima H."/>
            <person name="Han C."/>
            <person name="Tapia R."/>
            <person name="Land M."/>
            <person name="Hauser L."/>
            <person name="Kyrpides N."/>
            <person name="Ivanova N."/>
            <person name="Pagani I."/>
            <person name="Berry A."/>
            <person name="Pawlowski K."/>
            <person name="Persson T."/>
            <person name="Vanden Heuvel B."/>
            <person name="Benson D."/>
            <person name="Woyke T."/>
        </authorList>
    </citation>
    <scope>NUCLEOTIDE SEQUENCE [LARGE SCALE GENOMIC DNA]</scope>
    <source>
        <strain evidence="1">Dg1</strain>
    </source>
</reference>
<evidence type="ECO:0000313" key="2">
    <source>
        <dbReference type="Proteomes" id="UP000001549"/>
    </source>
</evidence>
<sequence length="68" mass="7700">MNDTDLDRDERLCARADRVVDASNRAFDLAERQAGTRVGRRAAEISETLADRFHEVNAEIRAGRTGRR</sequence>
<keyword evidence="2" id="KW-1185">Reference proteome</keyword>